<proteinExistence type="predicted"/>
<evidence type="ECO:0000259" key="1">
    <source>
        <dbReference type="Pfam" id="PF14111"/>
    </source>
</evidence>
<name>A0A6A4NXQ9_LUPAL</name>
<accession>A0A6A4NXQ9</accession>
<evidence type="ECO:0000313" key="2">
    <source>
        <dbReference type="EMBL" id="KAE9594142.1"/>
    </source>
</evidence>
<protein>
    <recommendedName>
        <fullName evidence="1">DUF4283 domain-containing protein</fullName>
    </recommendedName>
</protein>
<evidence type="ECO:0000313" key="3">
    <source>
        <dbReference type="Proteomes" id="UP000447434"/>
    </source>
</evidence>
<organism evidence="2 3">
    <name type="scientific">Lupinus albus</name>
    <name type="common">White lupine</name>
    <name type="synonym">Lupinus termis</name>
    <dbReference type="NCBI Taxonomy" id="3870"/>
    <lineage>
        <taxon>Eukaryota</taxon>
        <taxon>Viridiplantae</taxon>
        <taxon>Streptophyta</taxon>
        <taxon>Embryophyta</taxon>
        <taxon>Tracheophyta</taxon>
        <taxon>Spermatophyta</taxon>
        <taxon>Magnoliopsida</taxon>
        <taxon>eudicotyledons</taxon>
        <taxon>Gunneridae</taxon>
        <taxon>Pentapetalae</taxon>
        <taxon>rosids</taxon>
        <taxon>fabids</taxon>
        <taxon>Fabales</taxon>
        <taxon>Fabaceae</taxon>
        <taxon>Papilionoideae</taxon>
        <taxon>50 kb inversion clade</taxon>
        <taxon>genistoids sensu lato</taxon>
        <taxon>core genistoids</taxon>
        <taxon>Genisteae</taxon>
        <taxon>Lupinus</taxon>
    </lineage>
</organism>
<reference evidence="3" key="1">
    <citation type="journal article" date="2020" name="Nat. Commun.">
        <title>Genome sequence of the cluster root forming white lupin.</title>
        <authorList>
            <person name="Hufnagel B."/>
            <person name="Marques A."/>
            <person name="Soriano A."/>
            <person name="Marques L."/>
            <person name="Divol F."/>
            <person name="Doumas P."/>
            <person name="Sallet E."/>
            <person name="Mancinotti D."/>
            <person name="Carrere S."/>
            <person name="Marande W."/>
            <person name="Arribat S."/>
            <person name="Keller J."/>
            <person name="Huneau C."/>
            <person name="Blein T."/>
            <person name="Aime D."/>
            <person name="Laguerre M."/>
            <person name="Taylor J."/>
            <person name="Schubert V."/>
            <person name="Nelson M."/>
            <person name="Geu-Flores F."/>
            <person name="Crespi M."/>
            <person name="Gallardo-Guerrero K."/>
            <person name="Delaux P.-M."/>
            <person name="Salse J."/>
            <person name="Berges H."/>
            <person name="Guyot R."/>
            <person name="Gouzy J."/>
            <person name="Peret B."/>
        </authorList>
    </citation>
    <scope>NUCLEOTIDE SEQUENCE [LARGE SCALE GENOMIC DNA]</scope>
    <source>
        <strain evidence="3">cv. Amiga</strain>
    </source>
</reference>
<dbReference type="EMBL" id="WOCE01000018">
    <property type="protein sequence ID" value="KAE9594142.1"/>
    <property type="molecule type" value="Genomic_DNA"/>
</dbReference>
<dbReference type="InterPro" id="IPR025558">
    <property type="entry name" value="DUF4283"/>
</dbReference>
<dbReference type="Proteomes" id="UP000447434">
    <property type="component" value="Chromosome 18"/>
</dbReference>
<gene>
    <name evidence="2" type="ORF">Lalb_Chr18g0050661</name>
</gene>
<dbReference type="OrthoDB" id="1435853at2759"/>
<dbReference type="Pfam" id="PF14111">
    <property type="entry name" value="DUF4283"/>
    <property type="match status" value="1"/>
</dbReference>
<comment type="caution">
    <text evidence="2">The sequence shown here is derived from an EMBL/GenBank/DDBJ whole genome shotgun (WGS) entry which is preliminary data.</text>
</comment>
<dbReference type="AlphaFoldDB" id="A0A6A4NXQ9"/>
<keyword evidence="3" id="KW-1185">Reference proteome</keyword>
<feature type="domain" description="DUF4283" evidence="1">
    <location>
        <begin position="1"/>
        <end position="47"/>
    </location>
</feature>
<sequence length="54" mass="6452">MDIMNVGYGFYMMNFDHEGDITKAVLEGPWMIYDHYLSVRSWSLDFIASRWTKL</sequence>